<keyword evidence="1" id="KW-0805">Transcription regulation</keyword>
<dbReference type="GO" id="GO:0003677">
    <property type="term" value="F:DNA binding"/>
    <property type="evidence" value="ECO:0007669"/>
    <property type="project" value="UniProtKB-KW"/>
</dbReference>
<dbReference type="AlphaFoldDB" id="A0A419I452"/>
<dbReference type="InterPro" id="IPR000835">
    <property type="entry name" value="HTH_MarR-typ"/>
</dbReference>
<dbReference type="InterPro" id="IPR023187">
    <property type="entry name" value="Tscrpt_reg_MarR-type_CS"/>
</dbReference>
<protein>
    <submittedName>
        <fullName evidence="5">MarR family transcriptional regulator</fullName>
    </submittedName>
</protein>
<reference evidence="5 6" key="1">
    <citation type="submission" date="2018-09" db="EMBL/GenBank/DDBJ databases">
        <title>YIM PH 21725 draft genome.</title>
        <authorList>
            <person name="Miao C."/>
        </authorList>
    </citation>
    <scope>NUCLEOTIDE SEQUENCE [LARGE SCALE GENOMIC DNA]</scope>
    <source>
        <strain evidence="6">YIM PH21725</strain>
    </source>
</reference>
<dbReference type="SMART" id="SM00347">
    <property type="entry name" value="HTH_MARR"/>
    <property type="match status" value="1"/>
</dbReference>
<evidence type="ECO:0000256" key="2">
    <source>
        <dbReference type="ARBA" id="ARBA00023125"/>
    </source>
</evidence>
<comment type="caution">
    <text evidence="5">The sequence shown here is derived from an EMBL/GenBank/DDBJ whole genome shotgun (WGS) entry which is preliminary data.</text>
</comment>
<dbReference type="PANTHER" id="PTHR33164:SF43">
    <property type="entry name" value="HTH-TYPE TRANSCRIPTIONAL REPRESSOR YETL"/>
    <property type="match status" value="1"/>
</dbReference>
<keyword evidence="2" id="KW-0238">DNA-binding</keyword>
<evidence type="ECO:0000259" key="4">
    <source>
        <dbReference type="PROSITE" id="PS50995"/>
    </source>
</evidence>
<dbReference type="InterPro" id="IPR036390">
    <property type="entry name" value="WH_DNA-bd_sf"/>
</dbReference>
<dbReference type="PANTHER" id="PTHR33164">
    <property type="entry name" value="TRANSCRIPTIONAL REGULATOR, MARR FAMILY"/>
    <property type="match status" value="1"/>
</dbReference>
<dbReference type="OrthoDB" id="4404499at2"/>
<feature type="domain" description="HTH marR-type" evidence="4">
    <location>
        <begin position="35"/>
        <end position="168"/>
    </location>
</feature>
<evidence type="ECO:0000256" key="1">
    <source>
        <dbReference type="ARBA" id="ARBA00023015"/>
    </source>
</evidence>
<dbReference type="RefSeq" id="WP_120023965.1">
    <property type="nucleotide sequence ID" value="NZ_QZFV01000081.1"/>
</dbReference>
<dbReference type="GO" id="GO:0003700">
    <property type="term" value="F:DNA-binding transcription factor activity"/>
    <property type="evidence" value="ECO:0007669"/>
    <property type="project" value="InterPro"/>
</dbReference>
<dbReference type="InterPro" id="IPR039422">
    <property type="entry name" value="MarR/SlyA-like"/>
</dbReference>
<dbReference type="InterPro" id="IPR036388">
    <property type="entry name" value="WH-like_DNA-bd_sf"/>
</dbReference>
<gene>
    <name evidence="5" type="ORF">D5S19_15040</name>
</gene>
<evidence type="ECO:0000256" key="3">
    <source>
        <dbReference type="ARBA" id="ARBA00023163"/>
    </source>
</evidence>
<evidence type="ECO:0000313" key="5">
    <source>
        <dbReference type="EMBL" id="RJQ85106.1"/>
    </source>
</evidence>
<dbReference type="EMBL" id="QZFV01000081">
    <property type="protein sequence ID" value="RJQ85106.1"/>
    <property type="molecule type" value="Genomic_DNA"/>
</dbReference>
<keyword evidence="6" id="KW-1185">Reference proteome</keyword>
<organism evidence="5 6">
    <name type="scientific">Amycolatopsis panacis</name>
    <dbReference type="NCBI Taxonomy" id="2340917"/>
    <lineage>
        <taxon>Bacteria</taxon>
        <taxon>Bacillati</taxon>
        <taxon>Actinomycetota</taxon>
        <taxon>Actinomycetes</taxon>
        <taxon>Pseudonocardiales</taxon>
        <taxon>Pseudonocardiaceae</taxon>
        <taxon>Amycolatopsis</taxon>
    </lineage>
</organism>
<dbReference type="Pfam" id="PF12802">
    <property type="entry name" value="MarR_2"/>
    <property type="match status" value="1"/>
</dbReference>
<dbReference type="Proteomes" id="UP000285112">
    <property type="component" value="Unassembled WGS sequence"/>
</dbReference>
<dbReference type="SUPFAM" id="SSF46785">
    <property type="entry name" value="Winged helix' DNA-binding domain"/>
    <property type="match status" value="1"/>
</dbReference>
<dbReference type="Gene3D" id="1.10.10.10">
    <property type="entry name" value="Winged helix-like DNA-binding domain superfamily/Winged helix DNA-binding domain"/>
    <property type="match status" value="1"/>
</dbReference>
<keyword evidence="3" id="KW-0804">Transcription</keyword>
<sequence>MTEPAPDPDALDFWSFIALANRRLSGEFGFRHGLATQVLLTLNRASDLVTYDLEAAVHRPRGRSWSAFRLLFVAWLAGPLEPSAAARLTGMSRAAVSNLAKTLVSDGLLARTPAERDGRSVRLSLTEAGRAEMLEVFAAQNEREAGWVEVLTEAEQRVLVLLLDKLISGRAGFATRR</sequence>
<accession>A0A419I452</accession>
<evidence type="ECO:0000313" key="6">
    <source>
        <dbReference type="Proteomes" id="UP000285112"/>
    </source>
</evidence>
<dbReference type="PROSITE" id="PS01117">
    <property type="entry name" value="HTH_MARR_1"/>
    <property type="match status" value="1"/>
</dbReference>
<name>A0A419I452_9PSEU</name>
<dbReference type="PROSITE" id="PS50995">
    <property type="entry name" value="HTH_MARR_2"/>
    <property type="match status" value="1"/>
</dbReference>
<dbReference type="GO" id="GO:0006950">
    <property type="term" value="P:response to stress"/>
    <property type="evidence" value="ECO:0007669"/>
    <property type="project" value="TreeGrafter"/>
</dbReference>
<proteinExistence type="predicted"/>